<dbReference type="Proteomes" id="UP000612585">
    <property type="component" value="Unassembled WGS sequence"/>
</dbReference>
<feature type="compositionally biased region" description="Low complexity" evidence="1">
    <location>
        <begin position="1"/>
        <end position="27"/>
    </location>
</feature>
<dbReference type="AlphaFoldDB" id="A0A8J3ZFP2"/>
<proteinExistence type="predicted"/>
<keyword evidence="3" id="KW-1185">Reference proteome</keyword>
<dbReference type="RefSeq" id="WP_204007398.1">
    <property type="nucleotide sequence ID" value="NZ_BOPG01000074.1"/>
</dbReference>
<accession>A0A8J3ZFP2</accession>
<dbReference type="EMBL" id="BOPG01000074">
    <property type="protein sequence ID" value="GIJ62032.1"/>
    <property type="molecule type" value="Genomic_DNA"/>
</dbReference>
<evidence type="ECO:0000256" key="1">
    <source>
        <dbReference type="SAM" id="MobiDB-lite"/>
    </source>
</evidence>
<comment type="caution">
    <text evidence="2">The sequence shown here is derived from an EMBL/GenBank/DDBJ whole genome shotgun (WGS) entry which is preliminary data.</text>
</comment>
<evidence type="ECO:0000313" key="2">
    <source>
        <dbReference type="EMBL" id="GIJ62032.1"/>
    </source>
</evidence>
<gene>
    <name evidence="2" type="ORF">Vau01_095480</name>
</gene>
<evidence type="ECO:0000313" key="3">
    <source>
        <dbReference type="Proteomes" id="UP000612585"/>
    </source>
</evidence>
<organism evidence="2 3">
    <name type="scientific">Virgisporangium aurantiacum</name>
    <dbReference type="NCBI Taxonomy" id="175570"/>
    <lineage>
        <taxon>Bacteria</taxon>
        <taxon>Bacillati</taxon>
        <taxon>Actinomycetota</taxon>
        <taxon>Actinomycetes</taxon>
        <taxon>Micromonosporales</taxon>
        <taxon>Micromonosporaceae</taxon>
        <taxon>Virgisporangium</taxon>
    </lineage>
</organism>
<reference evidence="2" key="1">
    <citation type="submission" date="2021-01" db="EMBL/GenBank/DDBJ databases">
        <title>Whole genome shotgun sequence of Virgisporangium aurantiacum NBRC 16421.</title>
        <authorList>
            <person name="Komaki H."/>
            <person name="Tamura T."/>
        </authorList>
    </citation>
    <scope>NUCLEOTIDE SEQUENCE</scope>
    <source>
        <strain evidence="2">NBRC 16421</strain>
    </source>
</reference>
<protein>
    <recommendedName>
        <fullName evidence="4">DUF3846 domain-containing protein</fullName>
    </recommendedName>
</protein>
<sequence>MSTTVSTTMTLTRPRLRPTTAAPASTREGTAVPAVQRPSADLGYLAMVSVHGDLLLPAAVNNATATAMRRRTQSGTAYRIDLGGGITCWLDADQQDGSGELNWAATQMCTALSDGTFAGPEDAPFVCGPALFTGTTAYGPQTHPVALSDEQLRRIVDVHADHIADIDTAMVDELGHFAEAAAVEPHLALT</sequence>
<name>A0A8J3ZFP2_9ACTN</name>
<evidence type="ECO:0008006" key="4">
    <source>
        <dbReference type="Google" id="ProtNLM"/>
    </source>
</evidence>
<feature type="region of interest" description="Disordered" evidence="1">
    <location>
        <begin position="1"/>
        <end position="33"/>
    </location>
</feature>